<dbReference type="NCBIfam" id="TIGR01347">
    <property type="entry name" value="sucB"/>
    <property type="match status" value="1"/>
</dbReference>
<dbReference type="Gene3D" id="3.30.559.10">
    <property type="entry name" value="Chloramphenicol acetyltransferase-like domain"/>
    <property type="match status" value="1"/>
</dbReference>
<dbReference type="EMBL" id="CP038231">
    <property type="protein sequence ID" value="QDH14361.1"/>
    <property type="molecule type" value="Genomic_DNA"/>
</dbReference>
<feature type="region of interest" description="Disordered" evidence="11">
    <location>
        <begin position="177"/>
        <end position="217"/>
    </location>
</feature>
<evidence type="ECO:0000256" key="7">
    <source>
        <dbReference type="ARBA" id="ARBA00022823"/>
    </source>
</evidence>
<dbReference type="PROSITE" id="PS50968">
    <property type="entry name" value="BIOTINYL_LIPOYL"/>
    <property type="match status" value="1"/>
</dbReference>
<dbReference type="OrthoDB" id="9805770at2"/>
<dbReference type="GO" id="GO:0006099">
    <property type="term" value="P:tricarboxylic acid cycle"/>
    <property type="evidence" value="ECO:0007669"/>
    <property type="project" value="UniProtKB-UniRule"/>
</dbReference>
<dbReference type="Proteomes" id="UP000318709">
    <property type="component" value="Chromosome"/>
</dbReference>
<evidence type="ECO:0000256" key="10">
    <source>
        <dbReference type="NCBIfam" id="TIGR01347"/>
    </source>
</evidence>
<evidence type="ECO:0000256" key="3">
    <source>
        <dbReference type="ARBA" id="ARBA00005145"/>
    </source>
</evidence>
<protein>
    <recommendedName>
        <fullName evidence="10">Dihydrolipoyllysine-residue succinyltransferase</fullName>
        <ecNumber evidence="10">2.3.1.61</ecNumber>
    </recommendedName>
</protein>
<evidence type="ECO:0000313" key="13">
    <source>
        <dbReference type="EMBL" id="QDH14361.1"/>
    </source>
</evidence>
<dbReference type="AlphaFoldDB" id="A0A4Y6UD88"/>
<dbReference type="GO" id="GO:0004149">
    <property type="term" value="F:dihydrolipoyllysine-residue succinyltransferase activity"/>
    <property type="evidence" value="ECO:0007669"/>
    <property type="project" value="UniProtKB-UniRule"/>
</dbReference>
<accession>A0A4Y6UD88</accession>
<gene>
    <name evidence="13" type="primary">odhB</name>
    <name evidence="13" type="ORF">E3E12_03995</name>
</gene>
<dbReference type="SUPFAM" id="SSF51230">
    <property type="entry name" value="Single hybrid motif"/>
    <property type="match status" value="1"/>
</dbReference>
<feature type="compositionally biased region" description="Low complexity" evidence="11">
    <location>
        <begin position="101"/>
        <end position="118"/>
    </location>
</feature>
<dbReference type="PROSITE" id="PS00189">
    <property type="entry name" value="LIPOYL"/>
    <property type="match status" value="1"/>
</dbReference>
<dbReference type="PANTHER" id="PTHR43416:SF5">
    <property type="entry name" value="DIHYDROLIPOYLLYSINE-RESIDUE SUCCINYLTRANSFERASE COMPONENT OF 2-OXOGLUTARATE DEHYDROGENASE COMPLEX, MITOCHONDRIAL"/>
    <property type="match status" value="1"/>
</dbReference>
<evidence type="ECO:0000256" key="1">
    <source>
        <dbReference type="ARBA" id="ARBA00001938"/>
    </source>
</evidence>
<keyword evidence="14" id="KW-1185">Reference proteome</keyword>
<dbReference type="Gene3D" id="2.40.50.100">
    <property type="match status" value="1"/>
</dbReference>
<reference evidence="13 14" key="1">
    <citation type="submission" date="2019-03" db="EMBL/GenBank/DDBJ databases">
        <title>The complete genome sequence of Swingsia_sp. F3b2 LMG30590(T).</title>
        <authorList>
            <person name="Chua K.-O."/>
            <person name="Chan K.-G."/>
            <person name="See-Too W.-S."/>
        </authorList>
    </citation>
    <scope>NUCLEOTIDE SEQUENCE [LARGE SCALE GENOMIC DNA]</scope>
    <source>
        <strain evidence="13 14">F3b2</strain>
    </source>
</reference>
<evidence type="ECO:0000256" key="5">
    <source>
        <dbReference type="ARBA" id="ARBA00022532"/>
    </source>
</evidence>
<evidence type="ECO:0000256" key="11">
    <source>
        <dbReference type="SAM" id="MobiDB-lite"/>
    </source>
</evidence>
<feature type="domain" description="Lipoyl-binding" evidence="12">
    <location>
        <begin position="2"/>
        <end position="77"/>
    </location>
</feature>
<evidence type="ECO:0000256" key="2">
    <source>
        <dbReference type="ARBA" id="ARBA00004052"/>
    </source>
</evidence>
<proteinExistence type="inferred from homology"/>
<comment type="catalytic activity">
    <reaction evidence="9">
        <text>N(6)-[(R)-dihydrolipoyl]-L-lysyl-[protein] + succinyl-CoA = N(6)-[(R)-S(8)-succinyldihydrolipoyl]-L-lysyl-[protein] + CoA</text>
        <dbReference type="Rhea" id="RHEA:15213"/>
        <dbReference type="Rhea" id="RHEA-COMP:10475"/>
        <dbReference type="Rhea" id="RHEA-COMP:20092"/>
        <dbReference type="ChEBI" id="CHEBI:57287"/>
        <dbReference type="ChEBI" id="CHEBI:57292"/>
        <dbReference type="ChEBI" id="CHEBI:83100"/>
        <dbReference type="ChEBI" id="CHEBI:83120"/>
        <dbReference type="EC" id="2.3.1.61"/>
    </reaction>
</comment>
<dbReference type="RefSeq" id="WP_141444064.1">
    <property type="nucleotide sequence ID" value="NZ_CP038231.1"/>
</dbReference>
<dbReference type="GO" id="GO:0045252">
    <property type="term" value="C:oxoglutarate dehydrogenase complex"/>
    <property type="evidence" value="ECO:0007669"/>
    <property type="project" value="UniProtKB-UniRule"/>
</dbReference>
<dbReference type="PANTHER" id="PTHR43416">
    <property type="entry name" value="DIHYDROLIPOYLLYSINE-RESIDUE SUCCINYLTRANSFERASE COMPONENT OF 2-OXOGLUTARATE DEHYDROGENASE COMPLEX, MITOCHONDRIAL-RELATED"/>
    <property type="match status" value="1"/>
</dbReference>
<dbReference type="UniPathway" id="UPA00868">
    <property type="reaction ID" value="UER00840"/>
</dbReference>
<keyword evidence="7" id="KW-0450">Lipoyl</keyword>
<dbReference type="EC" id="2.3.1.61" evidence="10"/>
<comment type="cofactor">
    <cofactor evidence="1">
        <name>(R)-lipoate</name>
        <dbReference type="ChEBI" id="CHEBI:83088"/>
    </cofactor>
</comment>
<dbReference type="InterPro" id="IPR006255">
    <property type="entry name" value="SucB"/>
</dbReference>
<comment type="similarity">
    <text evidence="4">Belongs to the 2-oxoacid dehydrogenase family.</text>
</comment>
<dbReference type="CDD" id="cd06849">
    <property type="entry name" value="lipoyl_domain"/>
    <property type="match status" value="1"/>
</dbReference>
<dbReference type="Pfam" id="PF00198">
    <property type="entry name" value="2-oxoacid_dh"/>
    <property type="match status" value="1"/>
</dbReference>
<evidence type="ECO:0000256" key="8">
    <source>
        <dbReference type="ARBA" id="ARBA00023315"/>
    </source>
</evidence>
<dbReference type="SUPFAM" id="SSF52777">
    <property type="entry name" value="CoA-dependent acyltransferases"/>
    <property type="match status" value="1"/>
</dbReference>
<dbReference type="GO" id="GO:0033512">
    <property type="term" value="P:L-lysine catabolic process to acetyl-CoA via saccharopine"/>
    <property type="evidence" value="ECO:0007669"/>
    <property type="project" value="UniProtKB-UniPathway"/>
</dbReference>
<dbReference type="InterPro" id="IPR000089">
    <property type="entry name" value="Biotin_lipoyl"/>
</dbReference>
<dbReference type="KEGG" id="swf:E3E12_03995"/>
<evidence type="ECO:0000313" key="14">
    <source>
        <dbReference type="Proteomes" id="UP000318709"/>
    </source>
</evidence>
<keyword evidence="8 13" id="KW-0012">Acyltransferase</keyword>
<dbReference type="InterPro" id="IPR011053">
    <property type="entry name" value="Single_hybrid_motif"/>
</dbReference>
<dbReference type="NCBIfam" id="NF004309">
    <property type="entry name" value="PRK05704.1"/>
    <property type="match status" value="1"/>
</dbReference>
<dbReference type="InterPro" id="IPR003016">
    <property type="entry name" value="2-oxoA_DH_lipoyl-BS"/>
</dbReference>
<name>A0A4Y6UD88_9PROT</name>
<evidence type="ECO:0000256" key="6">
    <source>
        <dbReference type="ARBA" id="ARBA00022679"/>
    </source>
</evidence>
<keyword evidence="5" id="KW-0816">Tricarboxylic acid cycle</keyword>
<keyword evidence="6 13" id="KW-0808">Transferase</keyword>
<evidence type="ECO:0000256" key="9">
    <source>
        <dbReference type="ARBA" id="ARBA00052761"/>
    </source>
</evidence>
<comment type="function">
    <text evidence="2">E2 component of the 2-oxoglutarate dehydrogenase (OGDH) complex which catalyzes the second step in the conversion of 2-oxoglutarate to succinyl-CoA and CO(2).</text>
</comment>
<feature type="compositionally biased region" description="Low complexity" evidence="11">
    <location>
        <begin position="178"/>
        <end position="211"/>
    </location>
</feature>
<dbReference type="InterPro" id="IPR050537">
    <property type="entry name" value="2-oxoacid_dehydrogenase"/>
</dbReference>
<evidence type="ECO:0000256" key="4">
    <source>
        <dbReference type="ARBA" id="ARBA00007317"/>
    </source>
</evidence>
<comment type="pathway">
    <text evidence="3">Amino-acid degradation; L-lysine degradation via saccharopine pathway; glutaryl-CoA from L-lysine: step 6/6.</text>
</comment>
<sequence>MSVEIKVPVLGESLNVATVAQWLRKPGDWVERGETVLEIETDKVSMDVSAPASGRLGPEHVPAGTEVPEGAVLGSVVTVDDGAEPPPAQAGADEGAAREQAPPVAAEGAEAESPASTSQSPSDQDNPLAAVDMLVHSARAAVREVQEAYGQKEAGSDQGEESPAGVRMVFQDQPVANQASQPMQSTQPTQPSGRAPGAPTSASAPPITPLAGGERRRPMSRLRQTIASNLKQAQNTAAILTTFNEVDMGAVKELRTKYKEKFEKRHDVRLGFMSFFARAVTVALEEFPALNARIDEKGTNGQGPEIVENAHVNLGIAVGTPRGLVVPVIRQAEKMDFAQLEKAVGLYGRKAKDNALALSDLTGGTFTITNGGVFGSLLSTPILNAPQSGVLGMHSIQERPVARNGQVVIRPMMYVALSYDHRLVDGREAVSFLVRVKEMIEDPARLLLGL</sequence>
<dbReference type="InterPro" id="IPR001078">
    <property type="entry name" value="2-oxoacid_DH_actylTfrase"/>
</dbReference>
<organism evidence="13 14">
    <name type="scientific">Formicincola oecophyllae</name>
    <dbReference type="NCBI Taxonomy" id="2558361"/>
    <lineage>
        <taxon>Bacteria</taxon>
        <taxon>Pseudomonadati</taxon>
        <taxon>Pseudomonadota</taxon>
        <taxon>Alphaproteobacteria</taxon>
        <taxon>Acetobacterales</taxon>
        <taxon>Acetobacteraceae</taxon>
        <taxon>Formicincola</taxon>
    </lineage>
</organism>
<feature type="region of interest" description="Disordered" evidence="11">
    <location>
        <begin position="78"/>
        <end position="126"/>
    </location>
</feature>
<evidence type="ECO:0000259" key="12">
    <source>
        <dbReference type="PROSITE" id="PS50968"/>
    </source>
</evidence>
<dbReference type="Pfam" id="PF00364">
    <property type="entry name" value="Biotin_lipoyl"/>
    <property type="match status" value="1"/>
</dbReference>
<dbReference type="GO" id="GO:0005829">
    <property type="term" value="C:cytosol"/>
    <property type="evidence" value="ECO:0007669"/>
    <property type="project" value="TreeGrafter"/>
</dbReference>
<dbReference type="InterPro" id="IPR023213">
    <property type="entry name" value="CAT-like_dom_sf"/>
</dbReference>